<dbReference type="GO" id="GO:0004177">
    <property type="term" value="F:aminopeptidase activity"/>
    <property type="evidence" value="ECO:0007669"/>
    <property type="project" value="UniProtKB-KW"/>
</dbReference>
<reference evidence="13 14" key="2">
    <citation type="journal article" date="2013" name="PLoS Genet.">
        <title>Comparative genome structure, secondary metabolite, and effector coding capacity across Cochliobolus pathogens.</title>
        <authorList>
            <person name="Condon B.J."/>
            <person name="Leng Y."/>
            <person name="Wu D."/>
            <person name="Bushley K.E."/>
            <person name="Ohm R.A."/>
            <person name="Otillar R."/>
            <person name="Martin J."/>
            <person name="Schackwitz W."/>
            <person name="Grimwood J."/>
            <person name="MohdZainudin N."/>
            <person name="Xue C."/>
            <person name="Wang R."/>
            <person name="Manning V.A."/>
            <person name="Dhillon B."/>
            <person name="Tu Z.J."/>
            <person name="Steffenson B.J."/>
            <person name="Salamov A."/>
            <person name="Sun H."/>
            <person name="Lowry S."/>
            <person name="LaButti K."/>
            <person name="Han J."/>
            <person name="Copeland A."/>
            <person name="Lindquist E."/>
            <person name="Barry K."/>
            <person name="Schmutz J."/>
            <person name="Baker S.E."/>
            <person name="Ciuffetti L.M."/>
            <person name="Grigoriev I.V."/>
            <person name="Zhong S."/>
            <person name="Turgeon B.G."/>
        </authorList>
    </citation>
    <scope>NUCLEOTIDE SEQUENCE [LARGE SCALE GENOMIC DNA]</scope>
    <source>
        <strain evidence="14">28A</strain>
    </source>
</reference>
<dbReference type="HOGENOM" id="CLU_025866_0_0_1"/>
<evidence type="ECO:0000256" key="7">
    <source>
        <dbReference type="ARBA" id="ARBA00022801"/>
    </source>
</evidence>
<dbReference type="Pfam" id="PF04389">
    <property type="entry name" value="Peptidase_M28"/>
    <property type="match status" value="1"/>
</dbReference>
<keyword evidence="9" id="KW-1015">Disulfide bond</keyword>
<keyword evidence="6" id="KW-0732">Signal</keyword>
<dbReference type="GO" id="GO:0008235">
    <property type="term" value="F:metalloexopeptidase activity"/>
    <property type="evidence" value="ECO:0007669"/>
    <property type="project" value="InterPro"/>
</dbReference>
<dbReference type="Gene3D" id="3.40.630.10">
    <property type="entry name" value="Zn peptidases"/>
    <property type="match status" value="1"/>
</dbReference>
<evidence type="ECO:0000256" key="6">
    <source>
        <dbReference type="ARBA" id="ARBA00022729"/>
    </source>
</evidence>
<dbReference type="GO" id="GO:0046872">
    <property type="term" value="F:metal ion binding"/>
    <property type="evidence" value="ECO:0007669"/>
    <property type="project" value="UniProtKB-KW"/>
</dbReference>
<accession>R0K9H5</accession>
<gene>
    <name evidence="13" type="ORF">SETTUDRAFT_110755</name>
</gene>
<evidence type="ECO:0000256" key="5">
    <source>
        <dbReference type="ARBA" id="ARBA00022723"/>
    </source>
</evidence>
<evidence type="ECO:0000256" key="8">
    <source>
        <dbReference type="ARBA" id="ARBA00022833"/>
    </source>
</evidence>
<dbReference type="PANTHER" id="PTHR12147:SF56">
    <property type="entry name" value="AMINOPEPTIDASE YDR415C-RELATED"/>
    <property type="match status" value="1"/>
</dbReference>
<dbReference type="EC" id="3.4.-.-" evidence="11"/>
<proteinExistence type="inferred from homology"/>
<dbReference type="STRING" id="671987.R0K9H5"/>
<keyword evidence="5 11" id="KW-0479">Metal-binding</keyword>
<comment type="cofactor">
    <cofactor evidence="1">
        <name>Zn(2+)</name>
        <dbReference type="ChEBI" id="CHEBI:29105"/>
    </cofactor>
</comment>
<evidence type="ECO:0000256" key="9">
    <source>
        <dbReference type="ARBA" id="ARBA00023157"/>
    </source>
</evidence>
<sequence>MTHDGVCILILSLKHGAPYPQDLQYVQTVRRNLIPQLSWPTIKKNLEYFSTRFPTRFCKSKSGAKAAQWLLTQVQDVVARANHASQTTTTTTAAAAAVVVSVAPFKHSKFGQKSIVARIQGRSNTTVIVGAHLDSINVKKRKTGRAPGVDDNGSGTFLLLECLRVLLTDAHHHGYGLEKTIEFHWYAAEEVGLRGSRDVFRRYRREGRRVWGVLQQDMVGYTRGTLDAGKEESFGLMTDFTHAGLNAFVAQVIHEYTDISYVNSTCGYACSDHVSATRNGFPASFVLESAPEYQNPYIHTPRDTMEHIDPAHVLQHGRLVLGFLYELGFSK</sequence>
<dbReference type="RefSeq" id="XP_008026349.1">
    <property type="nucleotide sequence ID" value="XM_008028158.1"/>
</dbReference>
<evidence type="ECO:0000259" key="12">
    <source>
        <dbReference type="Pfam" id="PF04389"/>
    </source>
</evidence>
<dbReference type="GO" id="GO:0006508">
    <property type="term" value="P:proteolysis"/>
    <property type="evidence" value="ECO:0007669"/>
    <property type="project" value="UniProtKB-KW"/>
</dbReference>
<comment type="subunit">
    <text evidence="2">Monomer.</text>
</comment>
<keyword evidence="3" id="KW-0031">Aminopeptidase</keyword>
<feature type="domain" description="Peptidase M28" evidence="12">
    <location>
        <begin position="115"/>
        <end position="323"/>
    </location>
</feature>
<dbReference type="EMBL" id="KB908615">
    <property type="protein sequence ID" value="EOA86074.1"/>
    <property type="molecule type" value="Genomic_DNA"/>
</dbReference>
<dbReference type="OrthoDB" id="2214at2759"/>
<protein>
    <recommendedName>
        <fullName evidence="11">Peptide hydrolase</fullName>
        <ecNumber evidence="11">3.4.-.-</ecNumber>
    </recommendedName>
</protein>
<keyword evidence="4 11" id="KW-0645">Protease</keyword>
<dbReference type="GeneID" id="19395442"/>
<evidence type="ECO:0000313" key="14">
    <source>
        <dbReference type="Proteomes" id="UP000016935"/>
    </source>
</evidence>
<evidence type="ECO:0000256" key="1">
    <source>
        <dbReference type="ARBA" id="ARBA00001947"/>
    </source>
</evidence>
<evidence type="ECO:0000256" key="4">
    <source>
        <dbReference type="ARBA" id="ARBA00022670"/>
    </source>
</evidence>
<evidence type="ECO:0000256" key="3">
    <source>
        <dbReference type="ARBA" id="ARBA00022438"/>
    </source>
</evidence>
<dbReference type="PANTHER" id="PTHR12147">
    <property type="entry name" value="METALLOPEPTIDASE M28 FAMILY MEMBER"/>
    <property type="match status" value="1"/>
</dbReference>
<name>R0K9H5_EXST2</name>
<reference evidence="13 14" key="1">
    <citation type="journal article" date="2012" name="PLoS Pathog.">
        <title>Diverse lifestyles and strategies of plant pathogenesis encoded in the genomes of eighteen Dothideomycetes fungi.</title>
        <authorList>
            <person name="Ohm R.A."/>
            <person name="Feau N."/>
            <person name="Henrissat B."/>
            <person name="Schoch C.L."/>
            <person name="Horwitz B.A."/>
            <person name="Barry K.W."/>
            <person name="Condon B.J."/>
            <person name="Copeland A.C."/>
            <person name="Dhillon B."/>
            <person name="Glaser F."/>
            <person name="Hesse C.N."/>
            <person name="Kosti I."/>
            <person name="LaButti K."/>
            <person name="Lindquist E.A."/>
            <person name="Lucas S."/>
            <person name="Salamov A.A."/>
            <person name="Bradshaw R.E."/>
            <person name="Ciuffetti L."/>
            <person name="Hamelin R.C."/>
            <person name="Kema G.H.J."/>
            <person name="Lawrence C."/>
            <person name="Scott J.A."/>
            <person name="Spatafora J.W."/>
            <person name="Turgeon B.G."/>
            <person name="de Wit P.J.G.M."/>
            <person name="Zhong S."/>
            <person name="Goodwin S.B."/>
            <person name="Grigoriev I.V."/>
        </authorList>
    </citation>
    <scope>NUCLEOTIDE SEQUENCE [LARGE SCALE GENOMIC DNA]</scope>
    <source>
        <strain evidence="14">28A</strain>
    </source>
</reference>
<comment type="similarity">
    <text evidence="10">Belongs to the peptidase M28 family. M28E subfamily.</text>
</comment>
<organism evidence="13 14">
    <name type="scientific">Exserohilum turcicum (strain 28A)</name>
    <name type="common">Northern leaf blight fungus</name>
    <name type="synonym">Setosphaeria turcica</name>
    <dbReference type="NCBI Taxonomy" id="671987"/>
    <lineage>
        <taxon>Eukaryota</taxon>
        <taxon>Fungi</taxon>
        <taxon>Dikarya</taxon>
        <taxon>Ascomycota</taxon>
        <taxon>Pezizomycotina</taxon>
        <taxon>Dothideomycetes</taxon>
        <taxon>Pleosporomycetidae</taxon>
        <taxon>Pleosporales</taxon>
        <taxon>Pleosporineae</taxon>
        <taxon>Pleosporaceae</taxon>
        <taxon>Exserohilum</taxon>
    </lineage>
</organism>
<keyword evidence="14" id="KW-1185">Reference proteome</keyword>
<keyword evidence="7 11" id="KW-0378">Hydrolase</keyword>
<dbReference type="AlphaFoldDB" id="R0K9H5"/>
<dbReference type="SUPFAM" id="SSF53187">
    <property type="entry name" value="Zn-dependent exopeptidases"/>
    <property type="match status" value="1"/>
</dbReference>
<keyword evidence="8 11" id="KW-0862">Zinc</keyword>
<evidence type="ECO:0000313" key="13">
    <source>
        <dbReference type="EMBL" id="EOA86074.1"/>
    </source>
</evidence>
<dbReference type="InterPro" id="IPR045175">
    <property type="entry name" value="M28_fam"/>
</dbReference>
<evidence type="ECO:0000256" key="11">
    <source>
        <dbReference type="RuleBase" id="RU361240"/>
    </source>
</evidence>
<evidence type="ECO:0000256" key="10">
    <source>
        <dbReference type="ARBA" id="ARBA00043962"/>
    </source>
</evidence>
<dbReference type="eggNOG" id="KOG2195">
    <property type="taxonomic scope" value="Eukaryota"/>
</dbReference>
<dbReference type="InterPro" id="IPR007484">
    <property type="entry name" value="Peptidase_M28"/>
</dbReference>
<evidence type="ECO:0000256" key="2">
    <source>
        <dbReference type="ARBA" id="ARBA00011245"/>
    </source>
</evidence>
<dbReference type="Proteomes" id="UP000016935">
    <property type="component" value="Unassembled WGS sequence"/>
</dbReference>